<keyword evidence="4" id="KW-1185">Reference proteome</keyword>
<evidence type="ECO:0000313" key="4">
    <source>
        <dbReference type="Proteomes" id="UP000199520"/>
    </source>
</evidence>
<dbReference type="EMBL" id="FOTS01000006">
    <property type="protein sequence ID" value="SFL48078.1"/>
    <property type="molecule type" value="Genomic_DNA"/>
</dbReference>
<dbReference type="Pfam" id="PF13561">
    <property type="entry name" value="adh_short_C2"/>
    <property type="match status" value="1"/>
</dbReference>
<gene>
    <name evidence="3" type="ORF">SAMN04490355_100624</name>
</gene>
<evidence type="ECO:0000256" key="2">
    <source>
        <dbReference type="ARBA" id="ARBA00023002"/>
    </source>
</evidence>
<name>A0A1I4I0X3_9FIRM</name>
<dbReference type="NCBIfam" id="NF005559">
    <property type="entry name" value="PRK07231.1"/>
    <property type="match status" value="1"/>
</dbReference>
<dbReference type="InterPro" id="IPR002347">
    <property type="entry name" value="SDR_fam"/>
</dbReference>
<reference evidence="4" key="1">
    <citation type="submission" date="2016-10" db="EMBL/GenBank/DDBJ databases">
        <authorList>
            <person name="Varghese N."/>
            <person name="Submissions S."/>
        </authorList>
    </citation>
    <scope>NUCLEOTIDE SEQUENCE [LARGE SCALE GENOMIC DNA]</scope>
    <source>
        <strain evidence="4">DSM 13327</strain>
    </source>
</reference>
<evidence type="ECO:0000313" key="3">
    <source>
        <dbReference type="EMBL" id="SFL48078.1"/>
    </source>
</evidence>
<dbReference type="PROSITE" id="PS00061">
    <property type="entry name" value="ADH_SHORT"/>
    <property type="match status" value="1"/>
</dbReference>
<dbReference type="GO" id="GO:0008206">
    <property type="term" value="P:bile acid metabolic process"/>
    <property type="evidence" value="ECO:0007669"/>
    <property type="project" value="UniProtKB-ARBA"/>
</dbReference>
<dbReference type="RefSeq" id="WP_217645046.1">
    <property type="nucleotide sequence ID" value="NZ_FOTS01000006.1"/>
</dbReference>
<dbReference type="PANTHER" id="PTHR43639">
    <property type="entry name" value="OXIDOREDUCTASE, SHORT-CHAIN DEHYDROGENASE/REDUCTASE FAMILY (AFU_ORTHOLOGUE AFUA_5G02870)"/>
    <property type="match status" value="1"/>
</dbReference>
<accession>A0A1I4I0X3</accession>
<dbReference type="STRING" id="1123291.SAMN04490355_100624"/>
<comment type="similarity">
    <text evidence="1">Belongs to the short-chain dehydrogenases/reductases (SDR) family.</text>
</comment>
<keyword evidence="2" id="KW-0560">Oxidoreductase</keyword>
<organism evidence="3 4">
    <name type="scientific">Pelosinus propionicus DSM 13327</name>
    <dbReference type="NCBI Taxonomy" id="1123291"/>
    <lineage>
        <taxon>Bacteria</taxon>
        <taxon>Bacillati</taxon>
        <taxon>Bacillota</taxon>
        <taxon>Negativicutes</taxon>
        <taxon>Selenomonadales</taxon>
        <taxon>Sporomusaceae</taxon>
        <taxon>Pelosinus</taxon>
    </lineage>
</organism>
<dbReference type="GO" id="GO:0016491">
    <property type="term" value="F:oxidoreductase activity"/>
    <property type="evidence" value="ECO:0007669"/>
    <property type="project" value="UniProtKB-KW"/>
</dbReference>
<dbReference type="Proteomes" id="UP000199520">
    <property type="component" value="Unassembled WGS sequence"/>
</dbReference>
<dbReference type="PRINTS" id="PR00080">
    <property type="entry name" value="SDRFAMILY"/>
</dbReference>
<dbReference type="InterPro" id="IPR020904">
    <property type="entry name" value="Sc_DH/Rdtase_CS"/>
</dbReference>
<protein>
    <submittedName>
        <fullName evidence="3">Gluconate 5-dehydrogenase</fullName>
    </submittedName>
</protein>
<proteinExistence type="inferred from homology"/>
<dbReference type="PANTHER" id="PTHR43639:SF1">
    <property type="entry name" value="SHORT-CHAIN DEHYDROGENASE_REDUCTASE FAMILY PROTEIN"/>
    <property type="match status" value="1"/>
</dbReference>
<dbReference type="SUPFAM" id="SSF51735">
    <property type="entry name" value="NAD(P)-binding Rossmann-fold domains"/>
    <property type="match status" value="1"/>
</dbReference>
<dbReference type="CDD" id="cd05233">
    <property type="entry name" value="SDR_c"/>
    <property type="match status" value="1"/>
</dbReference>
<dbReference type="Gene3D" id="3.40.50.720">
    <property type="entry name" value="NAD(P)-binding Rossmann-like Domain"/>
    <property type="match status" value="1"/>
</dbReference>
<dbReference type="InterPro" id="IPR036291">
    <property type="entry name" value="NAD(P)-bd_dom_sf"/>
</dbReference>
<dbReference type="AlphaFoldDB" id="A0A1I4I0X3"/>
<sequence>MENTVKGNWFAGLPLKGQVAIVTGGGTGIGRGIAETFASAGAKVVVAGRREEKLAEVCTAIKENGGEALGVPADVTVQADIDNLMEQACKAFGAITILVNNSGMALPRCSTLDVTREDWEKLFALNMTSGFFVAQAAAKVMAKNGGGRIVSMTSQRGISAMPGIVPYCTSKGALMSMTKALAIDLAPYNINVNAVAPGYVQTDMVAGLLSDPERLKGVLDRTPLHKMGTVDEMAAAVLYFVLPQSSYTTGQTMILDGGWSCQ</sequence>
<dbReference type="FunFam" id="3.40.50.720:FF:000084">
    <property type="entry name" value="Short-chain dehydrogenase reductase"/>
    <property type="match status" value="1"/>
</dbReference>
<dbReference type="PRINTS" id="PR00081">
    <property type="entry name" value="GDHRDH"/>
</dbReference>
<evidence type="ECO:0000256" key="1">
    <source>
        <dbReference type="ARBA" id="ARBA00006484"/>
    </source>
</evidence>